<accession>A0A1B6J9M5</accession>
<feature type="non-terminal residue" evidence="1">
    <location>
        <position position="1"/>
    </location>
</feature>
<gene>
    <name evidence="1" type="ORF">g.55956</name>
</gene>
<protein>
    <submittedName>
        <fullName evidence="1">Uncharacterized protein</fullName>
    </submittedName>
</protein>
<evidence type="ECO:0000313" key="1">
    <source>
        <dbReference type="EMBL" id="JAS95907.1"/>
    </source>
</evidence>
<sequence>AALEKTVCLPGGVPDHLTEHDLLMVMPALLRSECTAVQRQIDRDTLNSYTCRYVNGECSAGQVSESSLVFEVSCMDQELVVKPAGKEALIKMPEGDGGMEDRDKG</sequence>
<dbReference type="EMBL" id="GECU01011799">
    <property type="protein sequence ID" value="JAS95907.1"/>
    <property type="molecule type" value="Transcribed_RNA"/>
</dbReference>
<reference evidence="1" key="1">
    <citation type="submission" date="2015-11" db="EMBL/GenBank/DDBJ databases">
        <title>De novo transcriptome assembly of four potential Pierce s Disease insect vectors from Arizona vineyards.</title>
        <authorList>
            <person name="Tassone E.E."/>
        </authorList>
    </citation>
    <scope>NUCLEOTIDE SEQUENCE</scope>
</reference>
<feature type="non-terminal residue" evidence="1">
    <location>
        <position position="105"/>
    </location>
</feature>
<proteinExistence type="predicted"/>
<organism evidence="1">
    <name type="scientific">Homalodisca liturata</name>
    <dbReference type="NCBI Taxonomy" id="320908"/>
    <lineage>
        <taxon>Eukaryota</taxon>
        <taxon>Metazoa</taxon>
        <taxon>Ecdysozoa</taxon>
        <taxon>Arthropoda</taxon>
        <taxon>Hexapoda</taxon>
        <taxon>Insecta</taxon>
        <taxon>Pterygota</taxon>
        <taxon>Neoptera</taxon>
        <taxon>Paraneoptera</taxon>
        <taxon>Hemiptera</taxon>
        <taxon>Auchenorrhyncha</taxon>
        <taxon>Membracoidea</taxon>
        <taxon>Cicadellidae</taxon>
        <taxon>Cicadellinae</taxon>
        <taxon>Proconiini</taxon>
        <taxon>Homalodisca</taxon>
    </lineage>
</organism>
<name>A0A1B6J9M5_9HEMI</name>
<dbReference type="AlphaFoldDB" id="A0A1B6J9M5"/>